<reference evidence="1 2" key="1">
    <citation type="submission" date="2016-10" db="EMBL/GenBank/DDBJ databases">
        <authorList>
            <person name="de Groot N.N."/>
        </authorList>
    </citation>
    <scope>NUCLEOTIDE SEQUENCE [LARGE SCALE GENOMIC DNA]</scope>
    <source>
        <strain evidence="1 2">DSM 23399</strain>
    </source>
</reference>
<dbReference type="Pfam" id="PF03683">
    <property type="entry name" value="UPF0175"/>
    <property type="match status" value="1"/>
</dbReference>
<dbReference type="EMBL" id="FOKK01000005">
    <property type="protein sequence ID" value="SFB17692.1"/>
    <property type="molecule type" value="Genomic_DNA"/>
</dbReference>
<evidence type="ECO:0000313" key="1">
    <source>
        <dbReference type="EMBL" id="SFB17692.1"/>
    </source>
</evidence>
<dbReference type="RefSeq" id="WP_092896175.1">
    <property type="nucleotide sequence ID" value="NZ_FOKK01000005.1"/>
</dbReference>
<gene>
    <name evidence="1" type="ORF">SAMN04489723_105110</name>
</gene>
<dbReference type="InterPro" id="IPR005368">
    <property type="entry name" value="UPF0175"/>
</dbReference>
<proteinExistence type="predicted"/>
<protein>
    <submittedName>
        <fullName evidence="1">Predicted antitoxin, contains HTH domain</fullName>
    </submittedName>
</protein>
<keyword evidence="2" id="KW-1185">Reference proteome</keyword>
<dbReference type="AlphaFoldDB" id="A0A1I0YWZ1"/>
<dbReference type="OrthoDB" id="5771572at2"/>
<accession>A0A1I0YWZ1</accession>
<dbReference type="Proteomes" id="UP000198790">
    <property type="component" value="Unassembled WGS sequence"/>
</dbReference>
<sequence>MKTITLRVPESFELSEHDYLMALASKLYEDGKFSAGQAAELVGVSKQTFIETLGKYNVSLFSESIEELKEDIANA</sequence>
<organism evidence="1 2">
    <name type="scientific">Algoriphagus aquimarinus</name>
    <dbReference type="NCBI Taxonomy" id="237018"/>
    <lineage>
        <taxon>Bacteria</taxon>
        <taxon>Pseudomonadati</taxon>
        <taxon>Bacteroidota</taxon>
        <taxon>Cytophagia</taxon>
        <taxon>Cytophagales</taxon>
        <taxon>Cyclobacteriaceae</taxon>
        <taxon>Algoriphagus</taxon>
    </lineage>
</organism>
<dbReference type="STRING" id="237018.SAMN04489723_105110"/>
<evidence type="ECO:0000313" key="2">
    <source>
        <dbReference type="Proteomes" id="UP000198790"/>
    </source>
</evidence>
<name>A0A1I0YWZ1_9BACT</name>